<organism evidence="2">
    <name type="scientific">bioreactor metagenome</name>
    <dbReference type="NCBI Taxonomy" id="1076179"/>
    <lineage>
        <taxon>unclassified sequences</taxon>
        <taxon>metagenomes</taxon>
        <taxon>ecological metagenomes</taxon>
    </lineage>
</organism>
<keyword evidence="1" id="KW-0175">Coiled coil</keyword>
<evidence type="ECO:0000313" key="2">
    <source>
        <dbReference type="EMBL" id="MPM80275.1"/>
    </source>
</evidence>
<comment type="caution">
    <text evidence="2">The sequence shown here is derived from an EMBL/GenBank/DDBJ whole genome shotgun (WGS) entry which is preliminary data.</text>
</comment>
<name>A0A645CTQ4_9ZZZZ</name>
<gene>
    <name evidence="2" type="ORF">SDC9_127322</name>
</gene>
<dbReference type="Pfam" id="PF19610">
    <property type="entry name" value="DUF6115"/>
    <property type="match status" value="1"/>
</dbReference>
<dbReference type="EMBL" id="VSSQ01029941">
    <property type="protein sequence ID" value="MPM80275.1"/>
    <property type="molecule type" value="Genomic_DNA"/>
</dbReference>
<reference evidence="2" key="1">
    <citation type="submission" date="2019-08" db="EMBL/GenBank/DDBJ databases">
        <authorList>
            <person name="Kucharzyk K."/>
            <person name="Murdoch R.W."/>
            <person name="Higgins S."/>
            <person name="Loffler F."/>
        </authorList>
    </citation>
    <scope>NUCLEOTIDE SEQUENCE</scope>
</reference>
<evidence type="ECO:0000256" key="1">
    <source>
        <dbReference type="SAM" id="Coils"/>
    </source>
</evidence>
<protein>
    <submittedName>
        <fullName evidence="2">Uncharacterized protein</fullName>
    </submittedName>
</protein>
<accession>A0A645CTQ4</accession>
<sequence>MYILLFLVGILLVIVNWRAITKEKKSFKGVFNEATINLKDIDLKIGEVRREFAETITELQREIIDLREQVENLKNDAPMKLEIPYENHEDLGFNYEVGETINSELQKFYNRNAETEDISYNKDESALIDFNSTETKEQVYDKPSEDKGFGSEIQQKGSYNQVSDDNQLEQAEGLETSNNLKIEDVKNLFNQGLTLDEIAAKLNIGKGEVLLIKDLYLK</sequence>
<dbReference type="InterPro" id="IPR046118">
    <property type="entry name" value="DUF6115"/>
</dbReference>
<dbReference type="AlphaFoldDB" id="A0A645CTQ4"/>
<feature type="coiled-coil region" evidence="1">
    <location>
        <begin position="49"/>
        <end position="76"/>
    </location>
</feature>
<proteinExistence type="predicted"/>